<dbReference type="EMBL" id="FOFR01000035">
    <property type="protein sequence ID" value="SES33839.1"/>
    <property type="molecule type" value="Genomic_DNA"/>
</dbReference>
<dbReference type="STRING" id="402600.SAMN05216188_13523"/>
<protein>
    <submittedName>
        <fullName evidence="2">CHAT domain-containing protein</fullName>
    </submittedName>
</protein>
<dbReference type="InterPro" id="IPR019734">
    <property type="entry name" value="TPR_rpt"/>
</dbReference>
<dbReference type="PANTHER" id="PTHR10098:SF108">
    <property type="entry name" value="TETRATRICOPEPTIDE REPEAT PROTEIN 28"/>
    <property type="match status" value="1"/>
</dbReference>
<name>A0A1H9WJC7_9PSEU</name>
<evidence type="ECO:0000313" key="2">
    <source>
        <dbReference type="EMBL" id="SES33839.1"/>
    </source>
</evidence>
<dbReference type="PANTHER" id="PTHR10098">
    <property type="entry name" value="RAPSYN-RELATED"/>
    <property type="match status" value="1"/>
</dbReference>
<dbReference type="InterPro" id="IPR024983">
    <property type="entry name" value="CHAT_dom"/>
</dbReference>
<dbReference type="InterPro" id="IPR011990">
    <property type="entry name" value="TPR-like_helical_dom_sf"/>
</dbReference>
<proteinExistence type="predicted"/>
<keyword evidence="3" id="KW-1185">Reference proteome</keyword>
<dbReference type="RefSeq" id="WP_143116488.1">
    <property type="nucleotide sequence ID" value="NZ_FOFR01000035.1"/>
</dbReference>
<reference evidence="3" key="1">
    <citation type="submission" date="2016-10" db="EMBL/GenBank/DDBJ databases">
        <authorList>
            <person name="Varghese N."/>
            <person name="Submissions S."/>
        </authorList>
    </citation>
    <scope>NUCLEOTIDE SEQUENCE [LARGE SCALE GENOMIC DNA]</scope>
    <source>
        <strain evidence="3">CGMCC 4.3525</strain>
    </source>
</reference>
<dbReference type="SMART" id="SM00028">
    <property type="entry name" value="TPR"/>
    <property type="match status" value="5"/>
</dbReference>
<feature type="domain" description="CHAT" evidence="1">
    <location>
        <begin position="611"/>
        <end position="832"/>
    </location>
</feature>
<dbReference type="SUPFAM" id="SSF48452">
    <property type="entry name" value="TPR-like"/>
    <property type="match status" value="2"/>
</dbReference>
<gene>
    <name evidence="2" type="ORF">SAMN05216188_13523</name>
</gene>
<organism evidence="2 3">
    <name type="scientific">Lentzea xinjiangensis</name>
    <dbReference type="NCBI Taxonomy" id="402600"/>
    <lineage>
        <taxon>Bacteria</taxon>
        <taxon>Bacillati</taxon>
        <taxon>Actinomycetota</taxon>
        <taxon>Actinomycetes</taxon>
        <taxon>Pseudonocardiales</taxon>
        <taxon>Pseudonocardiaceae</taxon>
        <taxon>Lentzea</taxon>
    </lineage>
</organism>
<dbReference type="Pfam" id="PF12770">
    <property type="entry name" value="CHAT"/>
    <property type="match status" value="1"/>
</dbReference>
<dbReference type="OrthoDB" id="9761935at2"/>
<dbReference type="Gene3D" id="1.25.40.10">
    <property type="entry name" value="Tetratricopeptide repeat domain"/>
    <property type="match status" value="2"/>
</dbReference>
<dbReference type="Proteomes" id="UP000199352">
    <property type="component" value="Unassembled WGS sequence"/>
</dbReference>
<evidence type="ECO:0000313" key="3">
    <source>
        <dbReference type="Proteomes" id="UP000199352"/>
    </source>
</evidence>
<evidence type="ECO:0000259" key="1">
    <source>
        <dbReference type="Pfam" id="PF12770"/>
    </source>
</evidence>
<sequence length="842" mass="90216">MVAGSVLQAARDAMRLADVDPARAIPAAAVVARHARSGGDAPAEALAEQAWGHALAQCGQVDEAVAHLRRAVRLGVGEAAAESRMKLAFALVHRGRAAAALREVDLAVGVLGARARAQRAVILYHLGRRDEALADYRSAERALRRGTDRLALQRVLMNRGVLQAERHNFATATRDLLEADRLARELGRDLVVGIIAENLGFVESQRGDVPAALAHLDRAEEIIGRHGGQLAPVLRDRAELLLSVGLVGEAFEHASKAVAAFRRDGRRLSVAEARLLLADIALHAEDWAAAGRHARAALAQFGRQDRQHHAALAKAVVLRAAVNAGRPCRLTDPDLDAMVTALRGRPSALVQAHLDLARLAVRRRQTARAGAHLAAAGRARSSGPATLRARGWYAEALLLERADPRRAAAAARRGLRILDEHHAALGAGDLRAHSARHRADLASLGLRTALTGGRPADVFEWAERGRASRLRHHEVRPPDDPELAALLPQLRSTVAELDRARLANLPAAKLEHRQVELERRIRNRSRLLRGSAGGVLDPVRASELDLGDRVLVQFIELDGALLALTLTDGRLDLRPVAPVREVADLLARVPFALRHLAKRPRPEIGALLRTTAGELDELLLPRCDRPLVVVPTGVLHDVPWSTLPSCRGKPVVVSPSATLWHAAATRPPRERTFAVASGPGLPGAEEEAQAVADLHRVPNPRDATVDDVLKALATATTVHLAAHGRLNPDNPLFSALSLHDGPLVVYDVQRLDQVPETVVMAACDVGRSVVVSGNELLGLAATFLDRGASQLIASVVPVPDAATKDLMIAVHRRLRSGLPAARALAEAQEELDQPNGFVCVGA</sequence>
<dbReference type="AlphaFoldDB" id="A0A1H9WJC7"/>
<accession>A0A1H9WJC7</accession>